<gene>
    <name evidence="1" type="ORF">DGUA_6G010494</name>
</gene>
<keyword evidence="2" id="KW-1185">Reference proteome</keyword>
<reference evidence="2" key="1">
    <citation type="submission" date="2018-01" db="EMBL/GenBank/DDBJ databases">
        <authorList>
            <person name="Alioto T."/>
            <person name="Alioto T."/>
        </authorList>
    </citation>
    <scope>NUCLEOTIDE SEQUENCE [LARGE SCALE GENOMIC DNA]</scope>
</reference>
<protein>
    <submittedName>
        <fullName evidence="1">Blast:Uncharacterized protein CG13380</fullName>
    </submittedName>
</protein>
<dbReference type="OrthoDB" id="7811679at2759"/>
<evidence type="ECO:0000313" key="2">
    <source>
        <dbReference type="Proteomes" id="UP000268350"/>
    </source>
</evidence>
<dbReference type="AlphaFoldDB" id="A0A3B0J7X5"/>
<name>A0A3B0J7X5_DROGU</name>
<organism evidence="1 2">
    <name type="scientific">Drosophila guanche</name>
    <name type="common">Fruit fly</name>
    <dbReference type="NCBI Taxonomy" id="7266"/>
    <lineage>
        <taxon>Eukaryota</taxon>
        <taxon>Metazoa</taxon>
        <taxon>Ecdysozoa</taxon>
        <taxon>Arthropoda</taxon>
        <taxon>Hexapoda</taxon>
        <taxon>Insecta</taxon>
        <taxon>Pterygota</taxon>
        <taxon>Neoptera</taxon>
        <taxon>Endopterygota</taxon>
        <taxon>Diptera</taxon>
        <taxon>Brachycera</taxon>
        <taxon>Muscomorpha</taxon>
        <taxon>Ephydroidea</taxon>
        <taxon>Drosophilidae</taxon>
        <taxon>Drosophila</taxon>
        <taxon>Sophophora</taxon>
    </lineage>
</organism>
<accession>A0A3B0J7X5</accession>
<evidence type="ECO:0000313" key="1">
    <source>
        <dbReference type="EMBL" id="SPP77935.1"/>
    </source>
</evidence>
<dbReference type="Proteomes" id="UP000268350">
    <property type="component" value="Unassembled WGS sequence"/>
</dbReference>
<sequence length="103" mass="12010">MSLAQRRLKNAVKEYVEVDVNNNVELFEQQNINPNMETKKTIVKICICDRPMKLLECGRCHQSFRGRIAAKCEKHPAEAFLMDFRECPYCMANRDVELADDDQ</sequence>
<proteinExistence type="predicted"/>
<dbReference type="EMBL" id="OUUW01000003">
    <property type="protein sequence ID" value="SPP77935.1"/>
    <property type="molecule type" value="Genomic_DNA"/>
</dbReference>